<keyword evidence="3" id="KW-1185">Reference proteome</keyword>
<reference evidence="2 3" key="1">
    <citation type="submission" date="2024-02" db="EMBL/GenBank/DDBJ databases">
        <title>de novo genome assembly of Solanum bulbocastanum strain 11H21.</title>
        <authorList>
            <person name="Hosaka A.J."/>
        </authorList>
    </citation>
    <scope>NUCLEOTIDE SEQUENCE [LARGE SCALE GENOMIC DNA]</scope>
    <source>
        <tissue evidence="2">Young leaves</tissue>
    </source>
</reference>
<feature type="transmembrane region" description="Helical" evidence="1">
    <location>
        <begin position="12"/>
        <end position="31"/>
    </location>
</feature>
<proteinExistence type="predicted"/>
<protein>
    <recommendedName>
        <fullName evidence="4">Transmembrane protein</fullName>
    </recommendedName>
</protein>
<organism evidence="2 3">
    <name type="scientific">Solanum bulbocastanum</name>
    <name type="common">Wild potato</name>
    <dbReference type="NCBI Taxonomy" id="147425"/>
    <lineage>
        <taxon>Eukaryota</taxon>
        <taxon>Viridiplantae</taxon>
        <taxon>Streptophyta</taxon>
        <taxon>Embryophyta</taxon>
        <taxon>Tracheophyta</taxon>
        <taxon>Spermatophyta</taxon>
        <taxon>Magnoliopsida</taxon>
        <taxon>eudicotyledons</taxon>
        <taxon>Gunneridae</taxon>
        <taxon>Pentapetalae</taxon>
        <taxon>asterids</taxon>
        <taxon>lamiids</taxon>
        <taxon>Solanales</taxon>
        <taxon>Solanaceae</taxon>
        <taxon>Solanoideae</taxon>
        <taxon>Solaneae</taxon>
        <taxon>Solanum</taxon>
    </lineage>
</organism>
<dbReference type="EMBL" id="JBANQN010000002">
    <property type="protein sequence ID" value="KAK6796771.1"/>
    <property type="molecule type" value="Genomic_DNA"/>
</dbReference>
<name>A0AAN8U4L9_SOLBU</name>
<keyword evidence="1" id="KW-0472">Membrane</keyword>
<sequence length="65" mass="7375">MLETKSRFNSIISIFILLNITIILIFCSIATEATRPASTRYFKSDDVPIFRNEAYSGPSRHGRGH</sequence>
<comment type="caution">
    <text evidence="2">The sequence shown here is derived from an EMBL/GenBank/DDBJ whole genome shotgun (WGS) entry which is preliminary data.</text>
</comment>
<evidence type="ECO:0000313" key="3">
    <source>
        <dbReference type="Proteomes" id="UP001371456"/>
    </source>
</evidence>
<evidence type="ECO:0000313" key="2">
    <source>
        <dbReference type="EMBL" id="KAK6796771.1"/>
    </source>
</evidence>
<keyword evidence="1" id="KW-0812">Transmembrane</keyword>
<gene>
    <name evidence="2" type="ORF">RDI58_004472</name>
</gene>
<dbReference type="Proteomes" id="UP001371456">
    <property type="component" value="Unassembled WGS sequence"/>
</dbReference>
<evidence type="ECO:0000256" key="1">
    <source>
        <dbReference type="SAM" id="Phobius"/>
    </source>
</evidence>
<evidence type="ECO:0008006" key="4">
    <source>
        <dbReference type="Google" id="ProtNLM"/>
    </source>
</evidence>
<dbReference type="AlphaFoldDB" id="A0AAN8U4L9"/>
<keyword evidence="1" id="KW-1133">Transmembrane helix</keyword>
<accession>A0AAN8U4L9</accession>